<dbReference type="GO" id="GO:0016628">
    <property type="term" value="F:oxidoreductase activity, acting on the CH-CH group of donors, NAD or NADP as acceptor"/>
    <property type="evidence" value="ECO:0007669"/>
    <property type="project" value="UniProtKB-ARBA"/>
</dbReference>
<dbReference type="SUPFAM" id="SSF51395">
    <property type="entry name" value="FMN-linked oxidoreductases"/>
    <property type="match status" value="1"/>
</dbReference>
<accession>A0A437LHE1</accession>
<dbReference type="CDD" id="cd02933">
    <property type="entry name" value="OYE_like_FMN"/>
    <property type="match status" value="1"/>
</dbReference>
<dbReference type="InterPro" id="IPR001155">
    <property type="entry name" value="OxRdtase_FMN_N"/>
</dbReference>
<name>A0A437LHE1_9BURK</name>
<dbReference type="EMBL" id="SACM01000003">
    <property type="protein sequence ID" value="RVT84810.1"/>
    <property type="molecule type" value="Genomic_DNA"/>
</dbReference>
<comment type="similarity">
    <text evidence="2">Belongs to the NADH:flavin oxidoreductase/NADH oxidase family.</text>
</comment>
<keyword evidence="3" id="KW-0560">Oxidoreductase</keyword>
<evidence type="ECO:0000259" key="4">
    <source>
        <dbReference type="Pfam" id="PF00724"/>
    </source>
</evidence>
<comment type="cofactor">
    <cofactor evidence="1">
        <name>FMN</name>
        <dbReference type="ChEBI" id="CHEBI:58210"/>
    </cofactor>
</comment>
<gene>
    <name evidence="5" type="ORF">EOD73_11825</name>
</gene>
<sequence length="357" mass="37550">MTAPTLFSPLTAGALTLPNRVVMAPLTRARAGTTHIANALIAEHYAQRASAGLLIAEATMAAADGGAFTGEPGIFDEACVAGWKPVTDAVHAAGGRIQLQIWHPGRAAHSLLNGGVQPISSTDRAIRDDVIHTPQGKQPYEAPRRLRDDEIPGIVQLFADATRRALAAGFDGVQVHGAHGYLIDQFLRDSVNDRTGPYGGSIENRARLLLEVVDAAIAVAGADRVSVRLSPLVAFNDIADSDPEALVAYVAQQLSARGIAFLEMRHADQALPAEASIARVAREHFKGVLMLNGGFDGASAAKALAEGRGDAIVFGKAFLANPDLPARLQKGAPLNEVDFSTLYTPGPKGYTDYPAMA</sequence>
<dbReference type="RefSeq" id="WP_127683212.1">
    <property type="nucleotide sequence ID" value="NZ_SACM01000003.1"/>
</dbReference>
<dbReference type="GO" id="GO:0005829">
    <property type="term" value="C:cytosol"/>
    <property type="evidence" value="ECO:0007669"/>
    <property type="project" value="UniProtKB-ARBA"/>
</dbReference>
<dbReference type="InterPro" id="IPR045247">
    <property type="entry name" value="Oye-like"/>
</dbReference>
<evidence type="ECO:0000313" key="5">
    <source>
        <dbReference type="EMBL" id="RVT84810.1"/>
    </source>
</evidence>
<organism evidence="5 6">
    <name type="scientific">Inhella crocodyli</name>
    <dbReference type="NCBI Taxonomy" id="2499851"/>
    <lineage>
        <taxon>Bacteria</taxon>
        <taxon>Pseudomonadati</taxon>
        <taxon>Pseudomonadota</taxon>
        <taxon>Betaproteobacteria</taxon>
        <taxon>Burkholderiales</taxon>
        <taxon>Sphaerotilaceae</taxon>
        <taxon>Inhella</taxon>
    </lineage>
</organism>
<evidence type="ECO:0000256" key="3">
    <source>
        <dbReference type="ARBA" id="ARBA00023002"/>
    </source>
</evidence>
<dbReference type="OrthoDB" id="8985337at2"/>
<comment type="caution">
    <text evidence="5">The sequence shown here is derived from an EMBL/GenBank/DDBJ whole genome shotgun (WGS) entry which is preliminary data.</text>
</comment>
<dbReference type="Gene3D" id="3.20.20.70">
    <property type="entry name" value="Aldolase class I"/>
    <property type="match status" value="1"/>
</dbReference>
<evidence type="ECO:0000313" key="6">
    <source>
        <dbReference type="Proteomes" id="UP000288587"/>
    </source>
</evidence>
<proteinExistence type="inferred from homology"/>
<keyword evidence="6" id="KW-1185">Reference proteome</keyword>
<dbReference type="FunFam" id="3.20.20.70:FF:000059">
    <property type="entry name" value="N-ethylmaleimide reductase, FMN-linked"/>
    <property type="match status" value="1"/>
</dbReference>
<reference evidence="5 6" key="1">
    <citation type="submission" date="2019-01" db="EMBL/GenBank/DDBJ databases">
        <authorList>
            <person name="Chen W.-M."/>
        </authorList>
    </citation>
    <scope>NUCLEOTIDE SEQUENCE [LARGE SCALE GENOMIC DNA]</scope>
    <source>
        <strain evidence="5 6">CCP-18</strain>
    </source>
</reference>
<feature type="domain" description="NADH:flavin oxidoreductase/NADH oxidase N-terminal" evidence="4">
    <location>
        <begin position="6"/>
        <end position="335"/>
    </location>
</feature>
<evidence type="ECO:0000256" key="2">
    <source>
        <dbReference type="ARBA" id="ARBA00005979"/>
    </source>
</evidence>
<dbReference type="InterPro" id="IPR013785">
    <property type="entry name" value="Aldolase_TIM"/>
</dbReference>
<evidence type="ECO:0000256" key="1">
    <source>
        <dbReference type="ARBA" id="ARBA00001917"/>
    </source>
</evidence>
<protein>
    <submittedName>
        <fullName evidence="5">Alkene reductase</fullName>
    </submittedName>
</protein>
<dbReference type="PANTHER" id="PTHR22893:SF91">
    <property type="entry name" value="NADPH DEHYDROGENASE 2-RELATED"/>
    <property type="match status" value="1"/>
</dbReference>
<dbReference type="Pfam" id="PF00724">
    <property type="entry name" value="Oxidored_FMN"/>
    <property type="match status" value="1"/>
</dbReference>
<dbReference type="GO" id="GO:0010181">
    <property type="term" value="F:FMN binding"/>
    <property type="evidence" value="ECO:0007669"/>
    <property type="project" value="InterPro"/>
</dbReference>
<dbReference type="AlphaFoldDB" id="A0A437LHE1"/>
<dbReference type="PANTHER" id="PTHR22893">
    <property type="entry name" value="NADH OXIDOREDUCTASE-RELATED"/>
    <property type="match status" value="1"/>
</dbReference>
<dbReference type="Proteomes" id="UP000288587">
    <property type="component" value="Unassembled WGS sequence"/>
</dbReference>